<dbReference type="EMBL" id="JANUCP010000008">
    <property type="protein sequence ID" value="MCS3921041.1"/>
    <property type="molecule type" value="Genomic_DNA"/>
</dbReference>
<keyword evidence="4" id="KW-1185">Reference proteome</keyword>
<gene>
    <name evidence="3" type="ORF">M2350_003482</name>
</gene>
<dbReference type="PANTHER" id="PTHR36842">
    <property type="entry name" value="PROTEIN TOLB HOMOLOG"/>
    <property type="match status" value="1"/>
</dbReference>
<dbReference type="InterPro" id="IPR011042">
    <property type="entry name" value="6-blade_b-propeller_TolB-like"/>
</dbReference>
<evidence type="ECO:0000256" key="2">
    <source>
        <dbReference type="SAM" id="SignalP"/>
    </source>
</evidence>
<reference evidence="3 4" key="1">
    <citation type="submission" date="2022-08" db="EMBL/GenBank/DDBJ databases">
        <title>Bacterial and archaeal communities from various locations to study Microbial Dark Matter (Phase II).</title>
        <authorList>
            <person name="Stepanauskas R."/>
        </authorList>
    </citation>
    <scope>NUCLEOTIDE SEQUENCE [LARGE SCALE GENOMIC DNA]</scope>
    <source>
        <strain evidence="3 4">PD1</strain>
    </source>
</reference>
<evidence type="ECO:0000313" key="3">
    <source>
        <dbReference type="EMBL" id="MCS3921041.1"/>
    </source>
</evidence>
<evidence type="ECO:0000256" key="1">
    <source>
        <dbReference type="SAM" id="MobiDB-lite"/>
    </source>
</evidence>
<dbReference type="PANTHER" id="PTHR36842:SF1">
    <property type="entry name" value="PROTEIN TOLB"/>
    <property type="match status" value="1"/>
</dbReference>
<dbReference type="Proteomes" id="UP001204798">
    <property type="component" value="Unassembled WGS sequence"/>
</dbReference>
<feature type="compositionally biased region" description="Low complexity" evidence="1">
    <location>
        <begin position="185"/>
        <end position="194"/>
    </location>
</feature>
<dbReference type="Gene3D" id="2.120.10.30">
    <property type="entry name" value="TolB, C-terminal domain"/>
    <property type="match status" value="1"/>
</dbReference>
<feature type="region of interest" description="Disordered" evidence="1">
    <location>
        <begin position="179"/>
        <end position="200"/>
    </location>
</feature>
<feature type="chain" id="PRO_5046861150" evidence="2">
    <location>
        <begin position="23"/>
        <end position="449"/>
    </location>
</feature>
<name>A0ABT2EUB7_9BACT</name>
<keyword evidence="2" id="KW-0732">Signal</keyword>
<dbReference type="RefSeq" id="WP_259101769.1">
    <property type="nucleotide sequence ID" value="NZ_CP130454.1"/>
</dbReference>
<proteinExistence type="predicted"/>
<organism evidence="3 4">
    <name type="scientific">Candidatus Fervidibacter sacchari</name>
    <dbReference type="NCBI Taxonomy" id="1448929"/>
    <lineage>
        <taxon>Bacteria</taxon>
        <taxon>Candidatus Fervidibacterota</taxon>
        <taxon>Candidatus Fervidibacter</taxon>
    </lineage>
</organism>
<comment type="caution">
    <text evidence="3">The sequence shown here is derived from an EMBL/GenBank/DDBJ whole genome shotgun (WGS) entry which is preliminary data.</text>
</comment>
<evidence type="ECO:0000313" key="4">
    <source>
        <dbReference type="Proteomes" id="UP001204798"/>
    </source>
</evidence>
<dbReference type="SUPFAM" id="SSF82171">
    <property type="entry name" value="DPP6 N-terminal domain-like"/>
    <property type="match status" value="1"/>
</dbReference>
<accession>A0ABT2EUB7</accession>
<feature type="signal peptide" evidence="2">
    <location>
        <begin position="1"/>
        <end position="22"/>
    </location>
</feature>
<sequence length="449" mass="48502">MRVVTKWALLIGLSALSLWAVAQVPTVTAELYPWIADNGVVVWQELYAPRRTDLFQPSADFPPDPLPTAYIGIRARQINSPVDLFVLPNPPTFPQFAGRPQVSADGRWLVYYDQSGQVYVKDLTITDPADPNYPPKLISYKNWRDTDNDGVRDGDPTPSTTAILPAISGSGRIVAFLSQDPELNDPNGDGNGPSAPAPPSGRWLIYIHDRDADGNGTLDEAKVGGTTTRFLPDPSGTNPLFVRLTEVRLSLDSTGRALAFSVFDGTNWQLWYVADVQAPNPTLVAQSLAPFSIPSLAGSRLAFTASGPLQFTGANQPSPPGIYVVDTNTNQTVAIQTNGVNGAPALSRDGTLLAFHSTMTSFRVNGGQWQPLPNKRNAVDDVFVFNLTTGQPAWSTLVLRQGDPIQFPPYAPCVNPALSSSSANLIAFQQIVNGQSRVRVVQLPSNVVR</sequence>
<protein>
    <submittedName>
        <fullName evidence="3">Tol biopolymer transport system component</fullName>
    </submittedName>
</protein>